<dbReference type="PROSITE" id="PS50013">
    <property type="entry name" value="CHROMO_2"/>
    <property type="match status" value="1"/>
</dbReference>
<evidence type="ECO:0000256" key="1">
    <source>
        <dbReference type="SAM" id="MobiDB-lite"/>
    </source>
</evidence>
<evidence type="ECO:0000259" key="2">
    <source>
        <dbReference type="PROSITE" id="PS50013"/>
    </source>
</evidence>
<dbReference type="InterPro" id="IPR023780">
    <property type="entry name" value="Chromo_domain"/>
</dbReference>
<dbReference type="SMART" id="SM00298">
    <property type="entry name" value="CHROMO"/>
    <property type="match status" value="1"/>
</dbReference>
<feature type="domain" description="Chromo" evidence="2">
    <location>
        <begin position="19"/>
        <end position="78"/>
    </location>
</feature>
<organism evidence="3 4">
    <name type="scientific">Acrobeloides nanus</name>
    <dbReference type="NCBI Taxonomy" id="290746"/>
    <lineage>
        <taxon>Eukaryota</taxon>
        <taxon>Metazoa</taxon>
        <taxon>Ecdysozoa</taxon>
        <taxon>Nematoda</taxon>
        <taxon>Chromadorea</taxon>
        <taxon>Rhabditida</taxon>
        <taxon>Tylenchina</taxon>
        <taxon>Cephalobomorpha</taxon>
        <taxon>Cephaloboidea</taxon>
        <taxon>Cephalobidae</taxon>
        <taxon>Acrobeloides</taxon>
    </lineage>
</organism>
<name>A0A914ELF5_9BILA</name>
<sequence>MASSETDTPRNAEKKQKTYYVEEILEHRKNEEGGDEYLVKWFGYDPKHNSWESKESFTDDIKIQEFERRRAEMQAKQEDPTTNAKADEDDAVSKKNANQPKYIIQRHDKPEILNIVGIKAGDNDTEGGHRELEAMLAYVDGTFELVPTRVLKEFAPVHLAQYYEKKLIAQFTHMQPNVKEVEPGLAESEPAVIQSTCGANLPDSDAN</sequence>
<dbReference type="CDD" id="cd00024">
    <property type="entry name" value="CD_CSD"/>
    <property type="match status" value="1"/>
</dbReference>
<dbReference type="WBParaSite" id="ACRNAN_scaffold9036.g17144.t1">
    <property type="protein sequence ID" value="ACRNAN_scaffold9036.g17144.t1"/>
    <property type="gene ID" value="ACRNAN_scaffold9036.g17144"/>
</dbReference>
<protein>
    <submittedName>
        <fullName evidence="4">Chromo domain-containing protein</fullName>
    </submittedName>
</protein>
<dbReference type="InterPro" id="IPR000953">
    <property type="entry name" value="Chromo/chromo_shadow_dom"/>
</dbReference>
<dbReference type="Pfam" id="PF00385">
    <property type="entry name" value="Chromo"/>
    <property type="match status" value="1"/>
</dbReference>
<keyword evidence="3" id="KW-1185">Reference proteome</keyword>
<accession>A0A914ELF5</accession>
<dbReference type="Proteomes" id="UP000887540">
    <property type="component" value="Unplaced"/>
</dbReference>
<proteinExistence type="predicted"/>
<dbReference type="AlphaFoldDB" id="A0A914ELF5"/>
<evidence type="ECO:0000313" key="4">
    <source>
        <dbReference type="WBParaSite" id="ACRNAN_scaffold9036.g17144.t1"/>
    </source>
</evidence>
<dbReference type="Gene3D" id="2.40.50.40">
    <property type="match status" value="1"/>
</dbReference>
<evidence type="ECO:0000313" key="3">
    <source>
        <dbReference type="Proteomes" id="UP000887540"/>
    </source>
</evidence>
<dbReference type="InterPro" id="IPR016197">
    <property type="entry name" value="Chromo-like_dom_sf"/>
</dbReference>
<feature type="region of interest" description="Disordered" evidence="1">
    <location>
        <begin position="71"/>
        <end position="99"/>
    </location>
</feature>
<dbReference type="SUPFAM" id="SSF54160">
    <property type="entry name" value="Chromo domain-like"/>
    <property type="match status" value="1"/>
</dbReference>
<reference evidence="4" key="1">
    <citation type="submission" date="2022-11" db="UniProtKB">
        <authorList>
            <consortium name="WormBaseParasite"/>
        </authorList>
    </citation>
    <scope>IDENTIFICATION</scope>
</reference>